<evidence type="ECO:0000313" key="3">
    <source>
        <dbReference type="EMBL" id="MRI85334.1"/>
    </source>
</evidence>
<dbReference type="GO" id="GO:0003677">
    <property type="term" value="F:DNA binding"/>
    <property type="evidence" value="ECO:0007669"/>
    <property type="project" value="InterPro"/>
</dbReference>
<dbReference type="InterPro" id="IPR003173">
    <property type="entry name" value="PC4_C"/>
</dbReference>
<dbReference type="RefSeq" id="WP_153833119.1">
    <property type="nucleotide sequence ID" value="NZ_WJQR01000004.1"/>
</dbReference>
<evidence type="ECO:0000259" key="1">
    <source>
        <dbReference type="Pfam" id="PF02229"/>
    </source>
</evidence>
<dbReference type="Proteomes" id="UP000430975">
    <property type="component" value="Unassembled WGS sequence"/>
</dbReference>
<dbReference type="Proteomes" id="UP000469870">
    <property type="component" value="Unassembled WGS sequence"/>
</dbReference>
<comment type="caution">
    <text evidence="3">The sequence shown here is derived from an EMBL/GenBank/DDBJ whole genome shotgun (WGS) entry which is preliminary data.</text>
</comment>
<dbReference type="AlphaFoldDB" id="A0A6I2GF68"/>
<name>A0A6I2GF68_9LACT</name>
<accession>A0A6I2GF68</accession>
<protein>
    <recommendedName>
        <fullName evidence="1">Transcriptional coactivator p15 (PC4) C-terminal domain-containing protein</fullName>
    </recommendedName>
</protein>
<evidence type="ECO:0000313" key="5">
    <source>
        <dbReference type="Proteomes" id="UP000430975"/>
    </source>
</evidence>
<evidence type="ECO:0000313" key="7">
    <source>
        <dbReference type="Proteomes" id="UP000469870"/>
    </source>
</evidence>
<dbReference type="EMBL" id="WJQR01000004">
    <property type="protein sequence ID" value="MRI81343.1"/>
    <property type="molecule type" value="Genomic_DNA"/>
</dbReference>
<organism evidence="3 5">
    <name type="scientific">Fundicoccus ignavus</name>
    <dbReference type="NCBI Taxonomy" id="2664442"/>
    <lineage>
        <taxon>Bacteria</taxon>
        <taxon>Bacillati</taxon>
        <taxon>Bacillota</taxon>
        <taxon>Bacilli</taxon>
        <taxon>Lactobacillales</taxon>
        <taxon>Aerococcaceae</taxon>
        <taxon>Fundicoccus</taxon>
    </lineage>
</organism>
<keyword evidence="5" id="KW-1185">Reference proteome</keyword>
<sequence>MSEFKFEILEHLAQLSTNAKGWSKELTSVSWNEREPKYDIRDWSPDYSKMGKGLTFTQEELKGLRDALNRMELD</sequence>
<evidence type="ECO:0000313" key="4">
    <source>
        <dbReference type="EMBL" id="MRJ48059.1"/>
    </source>
</evidence>
<dbReference type="Gene3D" id="2.30.31.70">
    <property type="match status" value="1"/>
</dbReference>
<evidence type="ECO:0000313" key="2">
    <source>
        <dbReference type="EMBL" id="MRI81343.1"/>
    </source>
</evidence>
<dbReference type="GO" id="GO:0006355">
    <property type="term" value="P:regulation of DNA-templated transcription"/>
    <property type="evidence" value="ECO:0007669"/>
    <property type="project" value="InterPro"/>
</dbReference>
<gene>
    <name evidence="4" type="ORF">GF867_10830</name>
    <name evidence="3" type="ORF">GIY09_05515</name>
    <name evidence="2" type="ORF">GIY11_04860</name>
</gene>
<dbReference type="PIRSF" id="PIRSF037246">
    <property type="entry name" value="UCP037246"/>
    <property type="match status" value="1"/>
</dbReference>
<dbReference type="EMBL" id="WJQS01000004">
    <property type="protein sequence ID" value="MRI85334.1"/>
    <property type="molecule type" value="Genomic_DNA"/>
</dbReference>
<evidence type="ECO:0000313" key="6">
    <source>
        <dbReference type="Proteomes" id="UP000440066"/>
    </source>
</evidence>
<dbReference type="Proteomes" id="UP000440066">
    <property type="component" value="Unassembled WGS sequence"/>
</dbReference>
<proteinExistence type="predicted"/>
<reference evidence="4 6" key="1">
    <citation type="submission" date="2019-11" db="EMBL/GenBank/DDBJ databases">
        <title>Characterisation of Fundicoccus ignavus gen. nov. sp. nov., a novel genus of the family Aerococcaceae from bulk tank milk.</title>
        <authorList>
            <person name="Siebert A."/>
            <person name="Huptas C."/>
            <person name="Wenning M."/>
            <person name="Scherer S."/>
            <person name="Doll E.V."/>
        </authorList>
    </citation>
    <scope>NUCLEOTIDE SEQUENCE [LARGE SCALE GENOMIC DNA]</scope>
    <source>
        <strain evidence="4 6">DSM 109652</strain>
    </source>
</reference>
<dbReference type="EMBL" id="WJQT01000019">
    <property type="protein sequence ID" value="MRJ48059.1"/>
    <property type="molecule type" value="Genomic_DNA"/>
</dbReference>
<dbReference type="Pfam" id="PF02229">
    <property type="entry name" value="PC4"/>
    <property type="match status" value="1"/>
</dbReference>
<feature type="domain" description="Transcriptional coactivator p15 (PC4) C-terminal" evidence="1">
    <location>
        <begin position="20"/>
        <end position="67"/>
    </location>
</feature>
<reference evidence="5 7" key="2">
    <citation type="submission" date="2019-11" db="EMBL/GenBank/DDBJ databases">
        <title>Characterisation of Fundicoccus ignavus gen. nov. sp. nov., a novel genus of the family Aerococcaceae isolated from bulk tank milk.</title>
        <authorList>
            <person name="Siebert A."/>
            <person name="Huptas C."/>
            <person name="Wenning M."/>
            <person name="Scherer S."/>
            <person name="Doll E.V."/>
        </authorList>
    </citation>
    <scope>NUCLEOTIDE SEQUENCE [LARGE SCALE GENOMIC DNA]</scope>
    <source>
        <strain evidence="2 7">DSM 109653</strain>
        <strain evidence="3 5">WS4759</strain>
    </source>
</reference>
<dbReference type="InterPro" id="IPR017154">
    <property type="entry name" value="PC4-like"/>
</dbReference>